<comment type="caution">
    <text evidence="1">The sequence shown here is derived from an EMBL/GenBank/DDBJ whole genome shotgun (WGS) entry which is preliminary data.</text>
</comment>
<name>A0ACC5R2E9_9HYPH</name>
<keyword evidence="2" id="KW-1185">Reference proteome</keyword>
<proteinExistence type="predicted"/>
<dbReference type="EMBL" id="JAENHL010000006">
    <property type="protein sequence ID" value="MBK1866832.1"/>
    <property type="molecule type" value="Genomic_DNA"/>
</dbReference>
<evidence type="ECO:0000313" key="1">
    <source>
        <dbReference type="EMBL" id="MBK1866832.1"/>
    </source>
</evidence>
<protein>
    <submittedName>
        <fullName evidence="1">FAD-binding oxidoreductase</fullName>
    </submittedName>
</protein>
<accession>A0ACC5R2E9</accession>
<organism evidence="1 2">
    <name type="scientific">Taklimakanibacter albus</name>
    <dbReference type="NCBI Taxonomy" id="2800327"/>
    <lineage>
        <taxon>Bacteria</taxon>
        <taxon>Pseudomonadati</taxon>
        <taxon>Pseudomonadota</taxon>
        <taxon>Alphaproteobacteria</taxon>
        <taxon>Hyphomicrobiales</taxon>
        <taxon>Aestuariivirgaceae</taxon>
        <taxon>Taklimakanibacter</taxon>
    </lineage>
</organism>
<sequence>MNQVSDFTAALARALPESAFRLSADDRRPFETDWRGLFNNASAAILLPGSTDETAQMLKLCNEHGIAVVPQGGNTGLVGGAVPIENSGAQAILSLRRMRAIRNVDPLNNTMEIEAGVILQAAQQAAEAADRLLPLSLAAEGSCQVGGTIATNAGGIQVLAYGSMRNLVLGLEVVLPDGQVWNGLRSLRKDNTGIDLKQIFIGSEGILGVITAATLRLVPRPRKSLTALAAISDPHQALALLRATQENFGSELTSCEYFGAAGLELVSRHLPGAVSPFANSHPAFVLLEVSSLDADADLAARIEPVFERLVTDGTLQDVVIAQNETQRQRLWALREALSEGERAAGGAIKHDIAVPIFAIPDVLHSIESGLPEIAPGARPNIFGHLGDGNLHVNIMPPEGRAIDLLLARATEITSFIEGVVVAAGGTFSAEHGIGQLRLKSLKQHRSSLELELMRAIKGVLDPKWMMNPGKVLNQGS</sequence>
<reference evidence="1" key="1">
    <citation type="submission" date="2021-01" db="EMBL/GenBank/DDBJ databases">
        <authorList>
            <person name="Sun Q."/>
        </authorList>
    </citation>
    <scope>NUCLEOTIDE SEQUENCE</scope>
    <source>
        <strain evidence="1">YIM B02566</strain>
    </source>
</reference>
<gene>
    <name evidence="1" type="ORF">JHL16_10745</name>
</gene>
<evidence type="ECO:0000313" key="2">
    <source>
        <dbReference type="Proteomes" id="UP000616151"/>
    </source>
</evidence>
<dbReference type="Proteomes" id="UP000616151">
    <property type="component" value="Unassembled WGS sequence"/>
</dbReference>